<reference evidence="2 3" key="1">
    <citation type="submission" date="2019-05" db="EMBL/GenBank/DDBJ databases">
        <title>Another draft genome of Portunus trituberculatus and its Hox gene families provides insights of decapod evolution.</title>
        <authorList>
            <person name="Jeong J.-H."/>
            <person name="Song I."/>
            <person name="Kim S."/>
            <person name="Choi T."/>
            <person name="Kim D."/>
            <person name="Ryu S."/>
            <person name="Kim W."/>
        </authorList>
    </citation>
    <scope>NUCLEOTIDE SEQUENCE [LARGE SCALE GENOMIC DNA]</scope>
    <source>
        <tissue evidence="2">Muscle</tissue>
    </source>
</reference>
<dbReference type="Proteomes" id="UP000324222">
    <property type="component" value="Unassembled WGS sequence"/>
</dbReference>
<name>A0A5B7IR47_PORTR</name>
<keyword evidence="1" id="KW-0472">Membrane</keyword>
<evidence type="ECO:0000256" key="1">
    <source>
        <dbReference type="SAM" id="Phobius"/>
    </source>
</evidence>
<accession>A0A5B7IR47</accession>
<evidence type="ECO:0000313" key="2">
    <source>
        <dbReference type="EMBL" id="MPC84579.1"/>
    </source>
</evidence>
<keyword evidence="3" id="KW-1185">Reference proteome</keyword>
<keyword evidence="1" id="KW-0812">Transmembrane</keyword>
<evidence type="ECO:0000313" key="3">
    <source>
        <dbReference type="Proteomes" id="UP000324222"/>
    </source>
</evidence>
<organism evidence="2 3">
    <name type="scientific">Portunus trituberculatus</name>
    <name type="common">Swimming crab</name>
    <name type="synonym">Neptunus trituberculatus</name>
    <dbReference type="NCBI Taxonomy" id="210409"/>
    <lineage>
        <taxon>Eukaryota</taxon>
        <taxon>Metazoa</taxon>
        <taxon>Ecdysozoa</taxon>
        <taxon>Arthropoda</taxon>
        <taxon>Crustacea</taxon>
        <taxon>Multicrustacea</taxon>
        <taxon>Malacostraca</taxon>
        <taxon>Eumalacostraca</taxon>
        <taxon>Eucarida</taxon>
        <taxon>Decapoda</taxon>
        <taxon>Pleocyemata</taxon>
        <taxon>Brachyura</taxon>
        <taxon>Eubrachyura</taxon>
        <taxon>Portunoidea</taxon>
        <taxon>Portunidae</taxon>
        <taxon>Portuninae</taxon>
        <taxon>Portunus</taxon>
    </lineage>
</organism>
<dbReference type="AlphaFoldDB" id="A0A5B7IR47"/>
<gene>
    <name evidence="2" type="ORF">E2C01_079321</name>
</gene>
<proteinExistence type="predicted"/>
<protein>
    <submittedName>
        <fullName evidence="2">Uncharacterized protein</fullName>
    </submittedName>
</protein>
<sequence length="93" mass="10731">MQKVVNFLKDFPFFFSLFFLQFHPLYSFIIIFFSGNSYGHGRMETLHDINVAAEQKVRVFAISRAIFELHGFGVGTGRDISQEGQCAKLEFPF</sequence>
<feature type="transmembrane region" description="Helical" evidence="1">
    <location>
        <begin position="12"/>
        <end position="33"/>
    </location>
</feature>
<dbReference type="EMBL" id="VSRR010065803">
    <property type="protein sequence ID" value="MPC84579.1"/>
    <property type="molecule type" value="Genomic_DNA"/>
</dbReference>
<comment type="caution">
    <text evidence="2">The sequence shown here is derived from an EMBL/GenBank/DDBJ whole genome shotgun (WGS) entry which is preliminary data.</text>
</comment>
<keyword evidence="1" id="KW-1133">Transmembrane helix</keyword>